<accession>A0ABX4ZRD6</accession>
<comment type="caution">
    <text evidence="3">The sequence shown here is derived from an EMBL/GenBank/DDBJ whole genome shotgun (WGS) entry which is preliminary data.</text>
</comment>
<gene>
    <name evidence="3" type="ORF">C3Z13_09755</name>
</gene>
<reference evidence="3 4" key="1">
    <citation type="submission" date="2018-02" db="EMBL/GenBank/DDBJ databases">
        <title>Classification genera of Pasteurellaceae by whole genome sequence comparison.</title>
        <authorList>
            <person name="Christensen H."/>
        </authorList>
    </citation>
    <scope>NUCLEOTIDE SEQUENCE [LARGE SCALE GENOMIC DNA]</scope>
    <source>
        <strain evidence="3 4">20186H4H1</strain>
    </source>
</reference>
<feature type="coiled-coil region" evidence="1">
    <location>
        <begin position="32"/>
        <end position="59"/>
    </location>
</feature>
<evidence type="ECO:0000256" key="2">
    <source>
        <dbReference type="SAM" id="Phobius"/>
    </source>
</evidence>
<protein>
    <submittedName>
        <fullName evidence="3">Uncharacterized protein</fullName>
    </submittedName>
</protein>
<evidence type="ECO:0000313" key="3">
    <source>
        <dbReference type="EMBL" id="POY41810.1"/>
    </source>
</evidence>
<organism evidence="3 4">
    <name type="scientific">Avibacterium endocarditidis</name>
    <dbReference type="NCBI Taxonomy" id="380674"/>
    <lineage>
        <taxon>Bacteria</taxon>
        <taxon>Pseudomonadati</taxon>
        <taxon>Pseudomonadota</taxon>
        <taxon>Gammaproteobacteria</taxon>
        <taxon>Pasteurellales</taxon>
        <taxon>Pasteurellaceae</taxon>
        <taxon>Avibacterium</taxon>
    </lineage>
</organism>
<proteinExistence type="predicted"/>
<evidence type="ECO:0000313" key="4">
    <source>
        <dbReference type="Proteomes" id="UP000237229"/>
    </source>
</evidence>
<feature type="transmembrane region" description="Helical" evidence="2">
    <location>
        <begin position="79"/>
        <end position="101"/>
    </location>
</feature>
<name>A0ABX4ZRD6_9PAST</name>
<keyword evidence="4" id="KW-1185">Reference proteome</keyword>
<keyword evidence="2" id="KW-1133">Transmembrane helix</keyword>
<sequence length="120" mass="13461">MKTNYERSLVIGTVVSTYASTYTELKGRQEELVAIEGKISEVKEDIGELKADFKTMEKTLIEISHKLDKVVEERKWYKAAAGFVIAASTAIITFIAFLISYSSEVTAFKELLTQIIQKSS</sequence>
<keyword evidence="2" id="KW-0812">Transmembrane</keyword>
<keyword evidence="2" id="KW-0472">Membrane</keyword>
<evidence type="ECO:0000256" key="1">
    <source>
        <dbReference type="SAM" id="Coils"/>
    </source>
</evidence>
<keyword evidence="1" id="KW-0175">Coiled coil</keyword>
<dbReference type="EMBL" id="PQVI01000131">
    <property type="protein sequence ID" value="POY41810.1"/>
    <property type="molecule type" value="Genomic_DNA"/>
</dbReference>
<dbReference type="Proteomes" id="UP000237229">
    <property type="component" value="Unassembled WGS sequence"/>
</dbReference>
<dbReference type="RefSeq" id="WP_103855793.1">
    <property type="nucleotide sequence ID" value="NZ_CBCSDH010000003.1"/>
</dbReference>